<accession>X1HMU5</accession>
<comment type="caution">
    <text evidence="8">The sequence shown here is derived from an EMBL/GenBank/DDBJ whole genome shotgun (WGS) entry which is preliminary data.</text>
</comment>
<dbReference type="InterPro" id="IPR051167">
    <property type="entry name" value="Prolyl_oligopep/macrocyclase"/>
</dbReference>
<evidence type="ECO:0000259" key="7">
    <source>
        <dbReference type="Pfam" id="PF00326"/>
    </source>
</evidence>
<evidence type="ECO:0000256" key="2">
    <source>
        <dbReference type="ARBA" id="ARBA00005228"/>
    </source>
</evidence>
<dbReference type="SUPFAM" id="SSF53474">
    <property type="entry name" value="alpha/beta-Hydrolases"/>
    <property type="match status" value="1"/>
</dbReference>
<name>X1HMU5_9ZZZZ</name>
<evidence type="ECO:0000256" key="5">
    <source>
        <dbReference type="ARBA" id="ARBA00022801"/>
    </source>
</evidence>
<feature type="non-terminal residue" evidence="8">
    <location>
        <position position="1"/>
    </location>
</feature>
<gene>
    <name evidence="8" type="ORF">S03H2_15027</name>
</gene>
<keyword evidence="6" id="KW-0720">Serine protease</keyword>
<keyword evidence="5" id="KW-0378">Hydrolase</keyword>
<dbReference type="PRINTS" id="PR00862">
    <property type="entry name" value="PROLIGOPTASE"/>
</dbReference>
<dbReference type="FunFam" id="3.40.50.1820:FF:000005">
    <property type="entry name" value="Prolyl endopeptidase"/>
    <property type="match status" value="1"/>
</dbReference>
<dbReference type="GO" id="GO:0006508">
    <property type="term" value="P:proteolysis"/>
    <property type="evidence" value="ECO:0007669"/>
    <property type="project" value="UniProtKB-KW"/>
</dbReference>
<dbReference type="AlphaFoldDB" id="X1HMU5"/>
<dbReference type="Gene3D" id="3.40.50.1820">
    <property type="entry name" value="alpha/beta hydrolase"/>
    <property type="match status" value="1"/>
</dbReference>
<dbReference type="EMBL" id="BARU01007626">
    <property type="protein sequence ID" value="GAH46613.1"/>
    <property type="molecule type" value="Genomic_DNA"/>
</dbReference>
<dbReference type="Pfam" id="PF00326">
    <property type="entry name" value="Peptidase_S9"/>
    <property type="match status" value="1"/>
</dbReference>
<dbReference type="GO" id="GO:0005829">
    <property type="term" value="C:cytosol"/>
    <property type="evidence" value="ECO:0007669"/>
    <property type="project" value="TreeGrafter"/>
</dbReference>
<dbReference type="GO" id="GO:0070012">
    <property type="term" value="F:oligopeptidase activity"/>
    <property type="evidence" value="ECO:0007669"/>
    <property type="project" value="TreeGrafter"/>
</dbReference>
<evidence type="ECO:0000256" key="6">
    <source>
        <dbReference type="ARBA" id="ARBA00022825"/>
    </source>
</evidence>
<dbReference type="GO" id="GO:0004252">
    <property type="term" value="F:serine-type endopeptidase activity"/>
    <property type="evidence" value="ECO:0007669"/>
    <property type="project" value="UniProtKB-EC"/>
</dbReference>
<dbReference type="EC" id="3.4.21.26" evidence="3"/>
<comment type="similarity">
    <text evidence="2">Belongs to the peptidase S9A family.</text>
</comment>
<dbReference type="InterPro" id="IPR001375">
    <property type="entry name" value="Peptidase_S9_cat"/>
</dbReference>
<comment type="catalytic activity">
    <reaction evidence="1">
        <text>Hydrolysis of Pro-|-Xaa &gt;&gt; Ala-|-Xaa in oligopeptides.</text>
        <dbReference type="EC" id="3.4.21.26"/>
    </reaction>
</comment>
<feature type="domain" description="Peptidase S9 prolyl oligopeptidase catalytic" evidence="7">
    <location>
        <begin position="5"/>
        <end position="212"/>
    </location>
</feature>
<dbReference type="PANTHER" id="PTHR42881">
    <property type="entry name" value="PROLYL ENDOPEPTIDASE"/>
    <property type="match status" value="1"/>
</dbReference>
<proteinExistence type="inferred from homology"/>
<organism evidence="8">
    <name type="scientific">marine sediment metagenome</name>
    <dbReference type="NCBI Taxonomy" id="412755"/>
    <lineage>
        <taxon>unclassified sequences</taxon>
        <taxon>metagenomes</taxon>
        <taxon>ecological metagenomes</taxon>
    </lineage>
</organism>
<sequence>FLVSRLVWLELGGTLAIANLRGGGEYGEEWHQAGSILNKQNVFDDMIACAEYLVENGYTSRQKLAIEGRSNGGLLVGACITQRPDLFGAALPAVGVMDMLRFNKFTIGWAWESDYGSPENLEQFNVLYSYSPLHNIKPGTNYPPTLVTTADHDDRVVPAHSFKFISALQAAQSGDAPVLIRVQTKAGHGFGKPTDVLIEEYTDIISFLIKTLSISSHPNTK</sequence>
<protein>
    <recommendedName>
        <fullName evidence="3">prolyl oligopeptidase</fullName>
        <ecNumber evidence="3">3.4.21.26</ecNumber>
    </recommendedName>
</protein>
<dbReference type="InterPro" id="IPR002470">
    <property type="entry name" value="Peptidase_S9A"/>
</dbReference>
<dbReference type="InterPro" id="IPR029058">
    <property type="entry name" value="AB_hydrolase_fold"/>
</dbReference>
<keyword evidence="4" id="KW-0645">Protease</keyword>
<evidence type="ECO:0000256" key="1">
    <source>
        <dbReference type="ARBA" id="ARBA00001070"/>
    </source>
</evidence>
<evidence type="ECO:0000313" key="8">
    <source>
        <dbReference type="EMBL" id="GAH46613.1"/>
    </source>
</evidence>
<dbReference type="PANTHER" id="PTHR42881:SF2">
    <property type="entry name" value="PROLYL ENDOPEPTIDASE"/>
    <property type="match status" value="1"/>
</dbReference>
<evidence type="ECO:0000256" key="4">
    <source>
        <dbReference type="ARBA" id="ARBA00022670"/>
    </source>
</evidence>
<reference evidence="8" key="1">
    <citation type="journal article" date="2014" name="Front. Microbiol.">
        <title>High frequency of phylogenetically diverse reductive dehalogenase-homologous genes in deep subseafloor sedimentary metagenomes.</title>
        <authorList>
            <person name="Kawai M."/>
            <person name="Futagami T."/>
            <person name="Toyoda A."/>
            <person name="Takaki Y."/>
            <person name="Nishi S."/>
            <person name="Hori S."/>
            <person name="Arai W."/>
            <person name="Tsubouchi T."/>
            <person name="Morono Y."/>
            <person name="Uchiyama I."/>
            <person name="Ito T."/>
            <person name="Fujiyama A."/>
            <person name="Inagaki F."/>
            <person name="Takami H."/>
        </authorList>
    </citation>
    <scope>NUCLEOTIDE SEQUENCE</scope>
    <source>
        <strain evidence="8">Expedition CK06-06</strain>
    </source>
</reference>
<evidence type="ECO:0000256" key="3">
    <source>
        <dbReference type="ARBA" id="ARBA00011897"/>
    </source>
</evidence>